<evidence type="ECO:0000256" key="4">
    <source>
        <dbReference type="ARBA" id="ARBA00022679"/>
    </source>
</evidence>
<comment type="pathway">
    <text evidence="12">Nucleotide-sugar biosynthesis; ADP-L-glycero-beta-D-manno-heptose biosynthesis; ADP-L-glycero-beta-D-manno-heptose from D-glycero-beta-D-manno-heptose 7-phosphate: step 1/4.</text>
</comment>
<evidence type="ECO:0000256" key="1">
    <source>
        <dbReference type="ARBA" id="ARBA00002319"/>
    </source>
</evidence>
<evidence type="ECO:0000256" key="3">
    <source>
        <dbReference type="ARBA" id="ARBA00004713"/>
    </source>
</evidence>
<dbReference type="GO" id="GO:0016773">
    <property type="term" value="F:phosphotransferase activity, alcohol group as acceptor"/>
    <property type="evidence" value="ECO:0007669"/>
    <property type="project" value="InterPro"/>
</dbReference>
<keyword evidence="6 12" id="KW-0547">Nucleotide-binding</keyword>
<feature type="active site" evidence="12">
    <location>
        <position position="264"/>
    </location>
</feature>
<evidence type="ECO:0000259" key="13">
    <source>
        <dbReference type="Pfam" id="PF00294"/>
    </source>
</evidence>
<protein>
    <recommendedName>
        <fullName evidence="12">Bifunctional protein HldE</fullName>
    </recommendedName>
    <domain>
        <recommendedName>
            <fullName evidence="12">D-beta-D-heptose 7-phosphate kinase</fullName>
            <ecNumber evidence="12">2.7.1.167</ecNumber>
        </recommendedName>
        <alternativeName>
            <fullName evidence="12">D-beta-D-heptose 7-phosphotransferase</fullName>
        </alternativeName>
        <alternativeName>
            <fullName evidence="12">D-glycero-beta-D-manno-heptose-7-phosphate kinase</fullName>
        </alternativeName>
    </domain>
    <domain>
        <recommendedName>
            <fullName evidence="12">D-beta-D-heptose 1-phosphate adenylyltransferase</fullName>
            <ecNumber evidence="12">2.7.7.70</ecNumber>
        </recommendedName>
        <alternativeName>
            <fullName evidence="12">D-glycero-beta-D-manno-heptose 1-phosphate adenylyltransferase</fullName>
        </alternativeName>
    </domain>
</protein>
<dbReference type="Pfam" id="PF01467">
    <property type="entry name" value="CTP_transf_like"/>
    <property type="match status" value="1"/>
</dbReference>
<dbReference type="GO" id="GO:0033786">
    <property type="term" value="F:heptose-1-phosphate adenylyltransferase activity"/>
    <property type="evidence" value="ECO:0007669"/>
    <property type="project" value="UniProtKB-UniRule"/>
</dbReference>
<dbReference type="SUPFAM" id="SSF53613">
    <property type="entry name" value="Ribokinase-like"/>
    <property type="match status" value="1"/>
</dbReference>
<evidence type="ECO:0000256" key="10">
    <source>
        <dbReference type="ARBA" id="ARBA00023277"/>
    </source>
</evidence>
<dbReference type="EC" id="2.7.1.167" evidence="12"/>
<dbReference type="Gene3D" id="3.40.1190.20">
    <property type="match status" value="1"/>
</dbReference>
<comment type="similarity">
    <text evidence="12">In the N-terminal section; belongs to the carbohydrate kinase PfkB family.</text>
</comment>
<comment type="pathway">
    <text evidence="3">Bacterial outer membrane biogenesis; LPS core biosynthesis.</text>
</comment>
<evidence type="ECO:0000256" key="7">
    <source>
        <dbReference type="ARBA" id="ARBA00022777"/>
    </source>
</evidence>
<dbReference type="UniPathway" id="UPA00356">
    <property type="reaction ID" value="UER00437"/>
</dbReference>
<dbReference type="NCBIfam" id="TIGR02198">
    <property type="entry name" value="rfaE_dom_I"/>
    <property type="match status" value="1"/>
</dbReference>
<dbReference type="InterPro" id="IPR014729">
    <property type="entry name" value="Rossmann-like_a/b/a_fold"/>
</dbReference>
<comment type="catalytic activity">
    <reaction evidence="12">
        <text>D-glycero-beta-D-manno-heptose 7-phosphate + ATP = D-glycero-beta-D-manno-heptose 1,7-bisphosphate + ADP + H(+)</text>
        <dbReference type="Rhea" id="RHEA:27473"/>
        <dbReference type="ChEBI" id="CHEBI:15378"/>
        <dbReference type="ChEBI" id="CHEBI:30616"/>
        <dbReference type="ChEBI" id="CHEBI:60204"/>
        <dbReference type="ChEBI" id="CHEBI:60208"/>
        <dbReference type="ChEBI" id="CHEBI:456216"/>
        <dbReference type="EC" id="2.7.1.167"/>
    </reaction>
</comment>
<comment type="similarity">
    <text evidence="12">In the C-terminal section; belongs to the cytidylyltransferase family.</text>
</comment>
<evidence type="ECO:0000256" key="12">
    <source>
        <dbReference type="HAMAP-Rule" id="MF_01603"/>
    </source>
</evidence>
<keyword evidence="7 12" id="KW-0418">Kinase</keyword>
<dbReference type="CDD" id="cd01172">
    <property type="entry name" value="RfaE_like"/>
    <property type="match status" value="1"/>
</dbReference>
<evidence type="ECO:0000256" key="6">
    <source>
        <dbReference type="ARBA" id="ARBA00022741"/>
    </source>
</evidence>
<evidence type="ECO:0000256" key="2">
    <source>
        <dbReference type="ARBA" id="ARBA00003753"/>
    </source>
</evidence>
<dbReference type="NCBIfam" id="TIGR02199">
    <property type="entry name" value="rfaE_dom_II"/>
    <property type="match status" value="1"/>
</dbReference>
<evidence type="ECO:0000256" key="9">
    <source>
        <dbReference type="ARBA" id="ARBA00023268"/>
    </source>
</evidence>
<dbReference type="GO" id="GO:0097171">
    <property type="term" value="P:ADP-L-glycero-beta-D-manno-heptose biosynthetic process"/>
    <property type="evidence" value="ECO:0007669"/>
    <property type="project" value="UniProtKB-UniPathway"/>
</dbReference>
<keyword evidence="16" id="KW-1185">Reference proteome</keyword>
<dbReference type="SUPFAM" id="SSF52374">
    <property type="entry name" value="Nucleotidylyl transferase"/>
    <property type="match status" value="1"/>
</dbReference>
<dbReference type="InterPro" id="IPR023030">
    <property type="entry name" value="Bifunc_HldE"/>
</dbReference>
<dbReference type="Gene3D" id="3.40.50.620">
    <property type="entry name" value="HUPs"/>
    <property type="match status" value="1"/>
</dbReference>
<comment type="caution">
    <text evidence="15">The sequence shown here is derived from an EMBL/GenBank/DDBJ whole genome shotgun (WGS) entry which is preliminary data.</text>
</comment>
<proteinExistence type="inferred from homology"/>
<feature type="region of interest" description="Ribokinase" evidence="12">
    <location>
        <begin position="1"/>
        <end position="319"/>
    </location>
</feature>
<comment type="function">
    <text evidence="1 12">Catalyzes the phosphorylation of D-glycero-D-manno-heptose 7-phosphate at the C-1 position to selectively form D-glycero-beta-D-manno-heptose-1,7-bisphosphate.</text>
</comment>
<feature type="domain" description="Cytidyltransferase-like" evidence="14">
    <location>
        <begin position="343"/>
        <end position="437"/>
    </location>
</feature>
<gene>
    <name evidence="12" type="primary">hldE</name>
    <name evidence="15" type="ORF">CQA53_08025</name>
</gene>
<dbReference type="GO" id="GO:0033785">
    <property type="term" value="F:heptose 7-phosphate kinase activity"/>
    <property type="evidence" value="ECO:0007669"/>
    <property type="project" value="UniProtKB-UniRule"/>
</dbReference>
<dbReference type="GO" id="GO:0009244">
    <property type="term" value="P:lipopolysaccharide core region biosynthetic process"/>
    <property type="evidence" value="ECO:0007669"/>
    <property type="project" value="UniProtKB-UniPathway"/>
</dbReference>
<comment type="function">
    <text evidence="2 12">Catalyzes the ADP transfer from ATP to D-glycero-beta-D-manno-heptose 1-phosphate, yielding ADP-D-glycero-beta-D-manno-heptose.</text>
</comment>
<evidence type="ECO:0000259" key="14">
    <source>
        <dbReference type="Pfam" id="PF01467"/>
    </source>
</evidence>
<evidence type="ECO:0000313" key="16">
    <source>
        <dbReference type="Proteomes" id="UP000256379"/>
    </source>
</evidence>
<dbReference type="InterPro" id="IPR002173">
    <property type="entry name" value="Carboh/pur_kinase_PfkB_CS"/>
</dbReference>
<dbReference type="OrthoDB" id="9802794at2"/>
<dbReference type="PANTHER" id="PTHR46969:SF1">
    <property type="entry name" value="BIFUNCTIONAL PROTEIN HLDE"/>
    <property type="match status" value="1"/>
</dbReference>
<keyword evidence="5 12" id="KW-0548">Nucleotidyltransferase</keyword>
<dbReference type="InterPro" id="IPR011914">
    <property type="entry name" value="RfaE_dom_II"/>
</dbReference>
<evidence type="ECO:0000256" key="8">
    <source>
        <dbReference type="ARBA" id="ARBA00022840"/>
    </source>
</evidence>
<dbReference type="InterPro" id="IPR011913">
    <property type="entry name" value="RfaE_dom_I"/>
</dbReference>
<feature type="binding site" evidence="12">
    <location>
        <begin position="195"/>
        <end position="198"/>
    </location>
    <ligand>
        <name>ATP</name>
        <dbReference type="ChEBI" id="CHEBI:30616"/>
    </ligand>
</feature>
<name>A0A3D8IGM6_9HELI</name>
<keyword evidence="8 12" id="KW-0067">ATP-binding</keyword>
<evidence type="ECO:0000256" key="11">
    <source>
        <dbReference type="ARBA" id="ARBA00047428"/>
    </source>
</evidence>
<reference evidence="15 16" key="1">
    <citation type="submission" date="2018-04" db="EMBL/GenBank/DDBJ databases">
        <title>Novel Campyloabacter and Helicobacter Species and Strains.</title>
        <authorList>
            <person name="Mannion A.J."/>
            <person name="Shen Z."/>
            <person name="Fox J.G."/>
        </authorList>
    </citation>
    <scope>NUCLEOTIDE SEQUENCE [LARGE SCALE GENOMIC DNA]</scope>
    <source>
        <strain evidence="15 16">MIT 17-337</strain>
    </source>
</reference>
<feature type="region of interest" description="Cytidylyltransferase" evidence="12">
    <location>
        <begin position="343"/>
        <end position="472"/>
    </location>
</feature>
<organism evidence="15 16">
    <name type="scientific">Helicobacter didelphidarum</name>
    <dbReference type="NCBI Taxonomy" id="2040648"/>
    <lineage>
        <taxon>Bacteria</taxon>
        <taxon>Pseudomonadati</taxon>
        <taxon>Campylobacterota</taxon>
        <taxon>Epsilonproteobacteria</taxon>
        <taxon>Campylobacterales</taxon>
        <taxon>Helicobacteraceae</taxon>
        <taxon>Helicobacter</taxon>
    </lineage>
</organism>
<dbReference type="PROSITE" id="PS00584">
    <property type="entry name" value="PFKB_KINASES_2"/>
    <property type="match status" value="1"/>
</dbReference>
<feature type="domain" description="Carbohydrate kinase PfkB" evidence="13">
    <location>
        <begin position="14"/>
        <end position="303"/>
    </location>
</feature>
<accession>A0A3D8IGM6</accession>
<sequence length="472" mass="52362">MVAQNRTIHAIIIGDLILDKYIWGNAHKLSPEAPVPVVRVEKESFNLGGACNVANNLIAMNAKATIYGVVGNDMEGSLLHDFLLNKGIESHCYKSNRPTTTKTRIMSSKHQMLRIDKESTGNLEHEIYEEMFDSIQSNITKYHCMILSDYLKGVLSGGFTQKLIKLALSFDIPVLCDPKGNDYSKYKNATLLTPNKKEAMEATHITIHNDKTLHDALNKLQKTYHVRYPLITLSEDGIGYLDNGIFHKKPTIAKEVYDVSGAGDTVIAALALQLAQRKTLDDATAFANAAAAVVIGKIGSATATLDEIEEVLKSHPLVHDIESKIIVDIDDIDKIIKNKKVVFTNGCFDILHYGHVKYLEEARKLGDILIVGLNSDSSVQRLKGDFRPINPQQDRAFILAGLTCVDYIILFEDDTPENLIAQIRPNVLVKGGDYADKKVIGSEYAQSVKLIDFIDDKSTTNIIKKIQQQNAQ</sequence>
<dbReference type="EMBL" id="NXLQ01000020">
    <property type="protein sequence ID" value="RDU64076.1"/>
    <property type="molecule type" value="Genomic_DNA"/>
</dbReference>
<comment type="pathway">
    <text evidence="12">Nucleotide-sugar biosynthesis; ADP-L-glycero-beta-D-manno-heptose biosynthesis; ADP-L-glycero-beta-D-manno-heptose from D-glycero-beta-D-manno-heptose 7-phosphate: step 3/4.</text>
</comment>
<dbReference type="EC" id="2.7.7.70" evidence="12"/>
<dbReference type="Pfam" id="PF00294">
    <property type="entry name" value="PfkB"/>
    <property type="match status" value="1"/>
</dbReference>
<dbReference type="InterPro" id="IPR004821">
    <property type="entry name" value="Cyt_trans-like"/>
</dbReference>
<dbReference type="GO" id="GO:0005524">
    <property type="term" value="F:ATP binding"/>
    <property type="evidence" value="ECO:0007669"/>
    <property type="project" value="UniProtKB-UniRule"/>
</dbReference>
<dbReference type="GO" id="GO:0005829">
    <property type="term" value="C:cytosol"/>
    <property type="evidence" value="ECO:0007669"/>
    <property type="project" value="TreeGrafter"/>
</dbReference>
<keyword evidence="4 12" id="KW-0808">Transferase</keyword>
<keyword evidence="9 12" id="KW-0511">Multifunctional enzyme</keyword>
<dbReference type="RefSeq" id="WP_115543489.1">
    <property type="nucleotide sequence ID" value="NZ_NXLQ01000020.1"/>
</dbReference>
<dbReference type="HAMAP" id="MF_01603">
    <property type="entry name" value="HldE"/>
    <property type="match status" value="1"/>
</dbReference>
<evidence type="ECO:0000256" key="5">
    <source>
        <dbReference type="ARBA" id="ARBA00022695"/>
    </source>
</evidence>
<dbReference type="InterPro" id="IPR029056">
    <property type="entry name" value="Ribokinase-like"/>
</dbReference>
<dbReference type="NCBIfam" id="TIGR00125">
    <property type="entry name" value="cyt_tran_rel"/>
    <property type="match status" value="1"/>
</dbReference>
<dbReference type="InterPro" id="IPR011611">
    <property type="entry name" value="PfkB_dom"/>
</dbReference>
<dbReference type="PANTHER" id="PTHR46969">
    <property type="entry name" value="BIFUNCTIONAL PROTEIN HLDE"/>
    <property type="match status" value="1"/>
</dbReference>
<dbReference type="UniPathway" id="UPA00958"/>
<dbReference type="AlphaFoldDB" id="A0A3D8IGM6"/>
<comment type="catalytic activity">
    <reaction evidence="11 12">
        <text>D-glycero-beta-D-manno-heptose 1-phosphate + ATP + H(+) = ADP-D-glycero-beta-D-manno-heptose + diphosphate</text>
        <dbReference type="Rhea" id="RHEA:27465"/>
        <dbReference type="ChEBI" id="CHEBI:15378"/>
        <dbReference type="ChEBI" id="CHEBI:30616"/>
        <dbReference type="ChEBI" id="CHEBI:33019"/>
        <dbReference type="ChEBI" id="CHEBI:59967"/>
        <dbReference type="ChEBI" id="CHEBI:61593"/>
        <dbReference type="EC" id="2.7.7.70"/>
    </reaction>
</comment>
<dbReference type="Proteomes" id="UP000256379">
    <property type="component" value="Unassembled WGS sequence"/>
</dbReference>
<comment type="subunit">
    <text evidence="12">Homodimer.</text>
</comment>
<evidence type="ECO:0000313" key="15">
    <source>
        <dbReference type="EMBL" id="RDU64076.1"/>
    </source>
</evidence>
<keyword evidence="10 12" id="KW-0119">Carbohydrate metabolism</keyword>